<dbReference type="AlphaFoldDB" id="A0A8B8Q8T6"/>
<keyword evidence="2" id="KW-1185">Reference proteome</keyword>
<feature type="region of interest" description="Disordered" evidence="1">
    <location>
        <begin position="194"/>
        <end position="220"/>
    </location>
</feature>
<organism evidence="2 3">
    <name type="scientific">Rhodamnia argentea</name>
    <dbReference type="NCBI Taxonomy" id="178133"/>
    <lineage>
        <taxon>Eukaryota</taxon>
        <taxon>Viridiplantae</taxon>
        <taxon>Streptophyta</taxon>
        <taxon>Embryophyta</taxon>
        <taxon>Tracheophyta</taxon>
        <taxon>Spermatophyta</taxon>
        <taxon>Magnoliopsida</taxon>
        <taxon>eudicotyledons</taxon>
        <taxon>Gunneridae</taxon>
        <taxon>Pentapetalae</taxon>
        <taxon>rosids</taxon>
        <taxon>malvids</taxon>
        <taxon>Myrtales</taxon>
        <taxon>Myrtaceae</taxon>
        <taxon>Myrtoideae</taxon>
        <taxon>Myrteae</taxon>
        <taxon>Australasian group</taxon>
        <taxon>Rhodamnia</taxon>
    </lineage>
</organism>
<protein>
    <submittedName>
        <fullName evidence="3">Uncharacterized protein LOC115749850 isoform X1</fullName>
    </submittedName>
</protein>
<dbReference type="PANTHER" id="PTHR33735:SF14">
    <property type="entry name" value="PHAGE CAPSID SCAFFOLDING PROTEIN (GPO) SERINE PEPTIDASE"/>
    <property type="match status" value="1"/>
</dbReference>
<evidence type="ECO:0000313" key="3">
    <source>
        <dbReference type="RefSeq" id="XP_030542702.1"/>
    </source>
</evidence>
<dbReference type="KEGG" id="rarg:115749850"/>
<dbReference type="Proteomes" id="UP000827889">
    <property type="component" value="Chromosome 2"/>
</dbReference>
<proteinExistence type="predicted"/>
<reference evidence="3" key="2">
    <citation type="submission" date="2025-08" db="UniProtKB">
        <authorList>
            <consortium name="RefSeq"/>
        </authorList>
    </citation>
    <scope>IDENTIFICATION</scope>
    <source>
        <tissue evidence="3">Leaf</tissue>
    </source>
</reference>
<dbReference type="OrthoDB" id="1927611at2759"/>
<dbReference type="PANTHER" id="PTHR33735">
    <property type="entry name" value="EXPRESSED PROTEIN"/>
    <property type="match status" value="1"/>
</dbReference>
<dbReference type="GeneID" id="115749850"/>
<feature type="compositionally biased region" description="Basic and acidic residues" evidence="1">
    <location>
        <begin position="202"/>
        <end position="220"/>
    </location>
</feature>
<evidence type="ECO:0000256" key="1">
    <source>
        <dbReference type="SAM" id="MobiDB-lite"/>
    </source>
</evidence>
<accession>A0A8B8Q8T6</accession>
<reference evidence="2" key="1">
    <citation type="submission" date="2025-05" db="UniProtKB">
        <authorList>
            <consortium name="RefSeq"/>
        </authorList>
    </citation>
    <scope>NUCLEOTIDE SEQUENCE [LARGE SCALE GENOMIC DNA]</scope>
</reference>
<gene>
    <name evidence="3" type="primary">LOC115749850</name>
</gene>
<name>A0A8B8Q8T6_9MYRT</name>
<dbReference type="RefSeq" id="XP_030542702.1">
    <property type="nucleotide sequence ID" value="XM_030686842.2"/>
</dbReference>
<sequence>MSTAARLITLSHGLTGKDAGRRSRFATSRQMDHCRFADSRGMTSLGARQSARTRFRTDVFNLRDVAVRSSVDPVPHLPSDPSPSSCSSHGRKFWVLGVFVSFILPFWRNKWGPLWKLKNEVEAVVEKADHVTEFVEEMAEKVEHVAEEVAEHLPDGKLKDAVTLVEHLAETADKDAHLAGDIIDKVEEVEKDVDSFMEPSNVDDRDAEISKATDEQDQKS</sequence>
<evidence type="ECO:0000313" key="2">
    <source>
        <dbReference type="Proteomes" id="UP000827889"/>
    </source>
</evidence>